<dbReference type="PANTHER" id="PTHR40077:SF1">
    <property type="entry name" value="MEMBRANE PROTEIN"/>
    <property type="match status" value="1"/>
</dbReference>
<dbReference type="PANTHER" id="PTHR40077">
    <property type="entry name" value="MEMBRANE PROTEIN-RELATED"/>
    <property type="match status" value="1"/>
</dbReference>
<evidence type="ECO:0000313" key="9">
    <source>
        <dbReference type="Proteomes" id="UP000308901"/>
    </source>
</evidence>
<feature type="domain" description="DUF3817" evidence="7">
    <location>
        <begin position="6"/>
        <end position="93"/>
    </location>
</feature>
<dbReference type="Proteomes" id="UP000308901">
    <property type="component" value="Unassembled WGS sequence"/>
</dbReference>
<evidence type="ECO:0000256" key="4">
    <source>
        <dbReference type="ARBA" id="ARBA00022989"/>
    </source>
</evidence>
<evidence type="ECO:0000313" key="8">
    <source>
        <dbReference type="EMBL" id="TLP40530.1"/>
    </source>
</evidence>
<dbReference type="EMBL" id="VANU01000001">
    <property type="protein sequence ID" value="TLP40530.1"/>
    <property type="molecule type" value="Genomic_DNA"/>
</dbReference>
<feature type="transmembrane region" description="Helical" evidence="6">
    <location>
        <begin position="42"/>
        <end position="59"/>
    </location>
</feature>
<feature type="transmembrane region" description="Helical" evidence="6">
    <location>
        <begin position="12"/>
        <end position="30"/>
    </location>
</feature>
<evidence type="ECO:0000259" key="7">
    <source>
        <dbReference type="Pfam" id="PF12823"/>
    </source>
</evidence>
<feature type="transmembrane region" description="Helical" evidence="6">
    <location>
        <begin position="71"/>
        <end position="88"/>
    </location>
</feature>
<keyword evidence="4 6" id="KW-1133">Transmembrane helix</keyword>
<dbReference type="Pfam" id="PF12823">
    <property type="entry name" value="DUF3817"/>
    <property type="match status" value="1"/>
</dbReference>
<dbReference type="GO" id="GO:0005886">
    <property type="term" value="C:plasma membrane"/>
    <property type="evidence" value="ECO:0007669"/>
    <property type="project" value="UniProtKB-SubCell"/>
</dbReference>
<dbReference type="NCBIfam" id="TIGR03954">
    <property type="entry name" value="integ_memb_HG"/>
    <property type="match status" value="1"/>
</dbReference>
<dbReference type="InterPro" id="IPR023845">
    <property type="entry name" value="DUF3817_TM"/>
</dbReference>
<dbReference type="RefSeq" id="WP_138150820.1">
    <property type="nucleotide sequence ID" value="NZ_VANU01000001.1"/>
</dbReference>
<comment type="subcellular location">
    <subcellularLocation>
        <location evidence="1">Cell membrane</location>
        <topology evidence="1">Multi-pass membrane protein</topology>
    </subcellularLocation>
</comment>
<keyword evidence="2" id="KW-1003">Cell membrane</keyword>
<evidence type="ECO:0000256" key="2">
    <source>
        <dbReference type="ARBA" id="ARBA00022475"/>
    </source>
</evidence>
<comment type="caution">
    <text evidence="8">The sequence shown here is derived from an EMBL/GenBank/DDBJ whole genome shotgun (WGS) entry which is preliminary data.</text>
</comment>
<evidence type="ECO:0000256" key="6">
    <source>
        <dbReference type="SAM" id="Phobius"/>
    </source>
</evidence>
<evidence type="ECO:0000256" key="1">
    <source>
        <dbReference type="ARBA" id="ARBA00004651"/>
    </source>
</evidence>
<dbReference type="AlphaFoldDB" id="A0A5R8Y416"/>
<organism evidence="8 9">
    <name type="scientific">Arcobacter arenosus</name>
    <dbReference type="NCBI Taxonomy" id="2576037"/>
    <lineage>
        <taxon>Bacteria</taxon>
        <taxon>Pseudomonadati</taxon>
        <taxon>Campylobacterota</taxon>
        <taxon>Epsilonproteobacteria</taxon>
        <taxon>Campylobacterales</taxon>
        <taxon>Arcobacteraceae</taxon>
        <taxon>Arcobacter</taxon>
    </lineage>
</organism>
<accession>A0A5R8Y416</accession>
<sequence>MIKDALGRFRIISAIEGLSYLLLVFIAMPIKYIGDNPYPVKIFGMIHGVLFIIFMISLFEAKIKKSWDVGLVFQLFVLSLIPFGAFFIEKKVKPNEVTL</sequence>
<keyword evidence="5 6" id="KW-0472">Membrane</keyword>
<protein>
    <submittedName>
        <fullName evidence="8">DUF3817 domain-containing protein</fullName>
    </submittedName>
</protein>
<evidence type="ECO:0000256" key="5">
    <source>
        <dbReference type="ARBA" id="ARBA00023136"/>
    </source>
</evidence>
<keyword evidence="3 6" id="KW-0812">Transmembrane</keyword>
<evidence type="ECO:0000256" key="3">
    <source>
        <dbReference type="ARBA" id="ARBA00022692"/>
    </source>
</evidence>
<keyword evidence="9" id="KW-1185">Reference proteome</keyword>
<gene>
    <name evidence="8" type="ORF">FDK22_00520</name>
</gene>
<dbReference type="OrthoDB" id="1121311at2"/>
<reference evidence="8 9" key="1">
    <citation type="submission" date="2019-05" db="EMBL/GenBank/DDBJ databases">
        <title>Arcobacter sp. nov., isolated from sea sediment.</title>
        <authorList>
            <person name="Kim W."/>
        </authorList>
    </citation>
    <scope>NUCLEOTIDE SEQUENCE [LARGE SCALE GENOMIC DNA]</scope>
    <source>
        <strain evidence="8 9">CAU 1517</strain>
    </source>
</reference>
<name>A0A5R8Y416_9BACT</name>
<proteinExistence type="predicted"/>